<proteinExistence type="predicted"/>
<keyword evidence="1" id="KW-1133">Transmembrane helix</keyword>
<name>A0AAD3D4H6_9STRA</name>
<gene>
    <name evidence="3" type="ORF">CTEN210_14070</name>
</gene>
<dbReference type="GO" id="GO:0006465">
    <property type="term" value="P:signal peptide processing"/>
    <property type="evidence" value="ECO:0007669"/>
    <property type="project" value="TreeGrafter"/>
</dbReference>
<dbReference type="Proteomes" id="UP001054902">
    <property type="component" value="Unassembled WGS sequence"/>
</dbReference>
<accession>A0AAD3D4H6</accession>
<feature type="chain" id="PRO_5042024352" evidence="2">
    <location>
        <begin position="23"/>
        <end position="489"/>
    </location>
</feature>
<dbReference type="InterPro" id="IPR007369">
    <property type="entry name" value="Peptidase_A22B_SPP"/>
</dbReference>
<dbReference type="PANTHER" id="PTHR12174">
    <property type="entry name" value="SIGNAL PEPTIDE PEPTIDASE"/>
    <property type="match status" value="1"/>
</dbReference>
<feature type="transmembrane region" description="Helical" evidence="1">
    <location>
        <begin position="165"/>
        <end position="184"/>
    </location>
</feature>
<evidence type="ECO:0000313" key="3">
    <source>
        <dbReference type="EMBL" id="GFH57594.1"/>
    </source>
</evidence>
<feature type="transmembrane region" description="Helical" evidence="1">
    <location>
        <begin position="41"/>
        <end position="62"/>
    </location>
</feature>
<dbReference type="GO" id="GO:0042500">
    <property type="term" value="F:aspartic endopeptidase activity, intramembrane cleaving"/>
    <property type="evidence" value="ECO:0007669"/>
    <property type="project" value="InterPro"/>
</dbReference>
<evidence type="ECO:0000256" key="2">
    <source>
        <dbReference type="SAM" id="SignalP"/>
    </source>
</evidence>
<dbReference type="GO" id="GO:0098554">
    <property type="term" value="C:cytoplasmic side of endoplasmic reticulum membrane"/>
    <property type="evidence" value="ECO:0007669"/>
    <property type="project" value="TreeGrafter"/>
</dbReference>
<organism evidence="3 4">
    <name type="scientific">Chaetoceros tenuissimus</name>
    <dbReference type="NCBI Taxonomy" id="426638"/>
    <lineage>
        <taxon>Eukaryota</taxon>
        <taxon>Sar</taxon>
        <taxon>Stramenopiles</taxon>
        <taxon>Ochrophyta</taxon>
        <taxon>Bacillariophyta</taxon>
        <taxon>Coscinodiscophyceae</taxon>
        <taxon>Chaetocerotophycidae</taxon>
        <taxon>Chaetocerotales</taxon>
        <taxon>Chaetocerotaceae</taxon>
        <taxon>Chaetoceros</taxon>
    </lineage>
</organism>
<sequence>MKTRTLFQSLVVHLLFASTVVAFSTPKSPLNTNIKANPSPIQVASIYAVAPAIPAVVLPQLTEVFRASQNQNDLLIVLLSKRIFLYLLAIIATSYAGWRASTALQAGESLDSLNDEILKGKSPKLVSSNINKDTLTETETKVEEKDDSEAVFAALDDVEGVNQGFAILLPLFLASALAFSFFLVQSPSVEADAIASNTDMQELFGSLSTFSNIIVCLLFTAAEYRSYTHKTDDNIDIEEEEKENSFPQNLLTIPNGLALGSVSAASLLPLKLAWPFQNSVNTALAVTVTRAVAPFLMSETGSIRTIALALAGLTVYDVFSVFGTSAMSVQAAGAIELVSASESVSNVATISTDSISTIQSSSNTLSDASVMEQVARSKFEGRWSPGLLEVVLVGRVSDVLGLGDIVFPACLVAWGYNFNKSYAYTAIFGYFLGSLLTEVASTLGPVQGLPALIFLTPSMLGCVSLLAFQRGEFDVIWGEGNDNDTLLKE</sequence>
<keyword evidence="1" id="KW-0472">Membrane</keyword>
<keyword evidence="4" id="KW-1185">Reference proteome</keyword>
<reference evidence="3 4" key="1">
    <citation type="journal article" date="2021" name="Sci. Rep.">
        <title>The genome of the diatom Chaetoceros tenuissimus carries an ancient integrated fragment of an extant virus.</title>
        <authorList>
            <person name="Hongo Y."/>
            <person name="Kimura K."/>
            <person name="Takaki Y."/>
            <person name="Yoshida Y."/>
            <person name="Baba S."/>
            <person name="Kobayashi G."/>
            <person name="Nagasaki K."/>
            <person name="Hano T."/>
            <person name="Tomaru Y."/>
        </authorList>
    </citation>
    <scope>NUCLEOTIDE SEQUENCE [LARGE SCALE GENOMIC DNA]</scope>
    <source>
        <strain evidence="3 4">NIES-3715</strain>
    </source>
</reference>
<feature type="transmembrane region" description="Helical" evidence="1">
    <location>
        <begin position="449"/>
        <end position="468"/>
    </location>
</feature>
<dbReference type="EMBL" id="BLLK01000058">
    <property type="protein sequence ID" value="GFH57594.1"/>
    <property type="molecule type" value="Genomic_DNA"/>
</dbReference>
<dbReference type="GO" id="GO:0098553">
    <property type="term" value="C:lumenal side of endoplasmic reticulum membrane"/>
    <property type="evidence" value="ECO:0007669"/>
    <property type="project" value="TreeGrafter"/>
</dbReference>
<comment type="caution">
    <text evidence="3">The sequence shown here is derived from an EMBL/GenBank/DDBJ whole genome shotgun (WGS) entry which is preliminary data.</text>
</comment>
<dbReference type="Pfam" id="PF04258">
    <property type="entry name" value="Peptidase_A22B"/>
    <property type="match status" value="1"/>
</dbReference>
<dbReference type="GO" id="GO:0030660">
    <property type="term" value="C:Golgi-associated vesicle membrane"/>
    <property type="evidence" value="ECO:0007669"/>
    <property type="project" value="TreeGrafter"/>
</dbReference>
<feature type="signal peptide" evidence="2">
    <location>
        <begin position="1"/>
        <end position="22"/>
    </location>
</feature>
<dbReference type="GO" id="GO:0033619">
    <property type="term" value="P:membrane protein proteolysis"/>
    <property type="evidence" value="ECO:0007669"/>
    <property type="project" value="TreeGrafter"/>
</dbReference>
<feature type="transmembrane region" description="Helical" evidence="1">
    <location>
        <begin position="422"/>
        <end position="443"/>
    </location>
</feature>
<evidence type="ECO:0000256" key="1">
    <source>
        <dbReference type="SAM" id="Phobius"/>
    </source>
</evidence>
<dbReference type="PANTHER" id="PTHR12174:SF22">
    <property type="entry name" value="SIGNAL PEPTIDE PEPTIDASE-LIKE 3"/>
    <property type="match status" value="1"/>
</dbReference>
<keyword evidence="2" id="KW-0732">Signal</keyword>
<keyword evidence="1" id="KW-0812">Transmembrane</keyword>
<feature type="transmembrane region" description="Helical" evidence="1">
    <location>
        <begin position="74"/>
        <end position="98"/>
    </location>
</feature>
<protein>
    <submittedName>
        <fullName evidence="3">Uncharacterized protein</fullName>
    </submittedName>
</protein>
<dbReference type="AlphaFoldDB" id="A0AAD3D4H6"/>
<evidence type="ECO:0000313" key="4">
    <source>
        <dbReference type="Proteomes" id="UP001054902"/>
    </source>
</evidence>